<feature type="transmembrane region" description="Helical" evidence="6">
    <location>
        <begin position="366"/>
        <end position="382"/>
    </location>
</feature>
<evidence type="ECO:0000256" key="2">
    <source>
        <dbReference type="ARBA" id="ARBA00022448"/>
    </source>
</evidence>
<dbReference type="PANTHER" id="PTHR23501">
    <property type="entry name" value="MAJOR FACILITATOR SUPERFAMILY"/>
    <property type="match status" value="1"/>
</dbReference>
<dbReference type="CDD" id="cd17321">
    <property type="entry name" value="MFS_MMR_MDR_like"/>
    <property type="match status" value="1"/>
</dbReference>
<feature type="transmembrane region" description="Helical" evidence="6">
    <location>
        <begin position="108"/>
        <end position="133"/>
    </location>
</feature>
<dbReference type="OrthoDB" id="3453194at2"/>
<feature type="transmembrane region" description="Helical" evidence="6">
    <location>
        <begin position="46"/>
        <end position="64"/>
    </location>
</feature>
<feature type="transmembrane region" description="Helical" evidence="6">
    <location>
        <begin position="507"/>
        <end position="526"/>
    </location>
</feature>
<feature type="domain" description="Major facilitator superfamily (MFS) profile" evidence="7">
    <location>
        <begin position="7"/>
        <end position="530"/>
    </location>
</feature>
<protein>
    <recommendedName>
        <fullName evidence="7">Major facilitator superfamily (MFS) profile domain-containing protein</fullName>
    </recommendedName>
</protein>
<dbReference type="STRING" id="679197.HMPREF9336_03355"/>
<dbReference type="AlphaFoldDB" id="E5XV33"/>
<keyword evidence="3 6" id="KW-0812">Transmembrane</keyword>
<organism evidence="8 9">
    <name type="scientific">Segniliparus rugosus (strain ATCC BAA-974 / DSM 45345 / CCUG 50838 / CIP 108380 / JCM 13579 / CDC 945)</name>
    <dbReference type="NCBI Taxonomy" id="679197"/>
    <lineage>
        <taxon>Bacteria</taxon>
        <taxon>Bacillati</taxon>
        <taxon>Actinomycetota</taxon>
        <taxon>Actinomycetes</taxon>
        <taxon>Mycobacteriales</taxon>
        <taxon>Segniliparaceae</taxon>
        <taxon>Segniliparus</taxon>
    </lineage>
</organism>
<sequence>MKHRHIAIAAGGLAVLLGALDTYVVVSIITDLMTSVQIPLNQVQKVTPVVSGYLLGYIAAMPLLGQSSDRFGRRSVLQLCLAGFILGSVLTATAGSDWNPLNDWFGGYLVLIAGRVLQGTTSGALLPVTLALAADLWDQRNRATVLGWVGAAQELGSVLGPLYGILCLWLFGSAGADAWRSIFWVNVPLAALAMALVHLSVPKRAEHDGPRVKVDVVGGLLLAVALGLVVVGLYNPNLGASQGSSGEQQQQPLSPWGVPLLIGAAVALVAFLLWERRARTTLIDRAGVRWTPFLTALAASFAAGAALMVTLVNVELLGRLVLGLDNARATFLLSWFLIALPIGAVGGGFVSSLWDRRTQGQGGERAVAVFGMIVAAFGYWLFSRWPENVLGARHNLGLFSLPVLHTDLVVAGFGLGLVIAPLSSAALRAVPVSSHGVASSGVVVARMTGMLIGVSGLTAWGLYRLHDLYAVAVKQAPPLPADASFAERAAQSGHFLVTAYHLEYAEIFQLTALICLAGALSAAFIAGTREQRAKHAASLS</sequence>
<feature type="transmembrane region" description="Helical" evidence="6">
    <location>
        <begin position="76"/>
        <end position="96"/>
    </location>
</feature>
<dbReference type="eggNOG" id="COG2814">
    <property type="taxonomic scope" value="Bacteria"/>
</dbReference>
<feature type="transmembrane region" description="Helical" evidence="6">
    <location>
        <begin position="402"/>
        <end position="422"/>
    </location>
</feature>
<dbReference type="RefSeq" id="WP_007472305.1">
    <property type="nucleotide sequence ID" value="NZ_KI391953.1"/>
</dbReference>
<evidence type="ECO:0000313" key="9">
    <source>
        <dbReference type="Proteomes" id="UP000004816"/>
    </source>
</evidence>
<dbReference type="Proteomes" id="UP000004816">
    <property type="component" value="Unassembled WGS sequence"/>
</dbReference>
<feature type="transmembrane region" description="Helical" evidence="6">
    <location>
        <begin position="254"/>
        <end position="273"/>
    </location>
</feature>
<name>E5XV33_SEGRC</name>
<keyword evidence="9" id="KW-1185">Reference proteome</keyword>
<reference evidence="8 9" key="1">
    <citation type="journal article" date="2011" name="Stand. Genomic Sci.">
        <title>High quality draft genome sequence of Segniliparus rugosus CDC 945(T)= (ATCC BAA-974(T)).</title>
        <authorList>
            <person name="Earl A.M."/>
            <person name="Desjardins C.A."/>
            <person name="Fitzgerald M.G."/>
            <person name="Arachchi H.M."/>
            <person name="Zeng Q."/>
            <person name="Mehta T."/>
            <person name="Griggs A."/>
            <person name="Birren B.W."/>
            <person name="Toney N.C."/>
            <person name="Carr J."/>
            <person name="Posey J."/>
            <person name="Butler W.R."/>
        </authorList>
    </citation>
    <scope>NUCLEOTIDE SEQUENCE [LARGE SCALE GENOMIC DNA]</scope>
    <source>
        <strain evidence="9">ATCC BAA-974 / DSM 45345 / CCUG 50838 / CIP 108380 / JCM 13579 / CDC 945</strain>
    </source>
</reference>
<feature type="transmembrane region" description="Helical" evidence="6">
    <location>
        <begin position="332"/>
        <end position="354"/>
    </location>
</feature>
<dbReference type="GO" id="GO:0005886">
    <property type="term" value="C:plasma membrane"/>
    <property type="evidence" value="ECO:0007669"/>
    <property type="project" value="UniProtKB-SubCell"/>
</dbReference>
<evidence type="ECO:0000256" key="4">
    <source>
        <dbReference type="ARBA" id="ARBA00022989"/>
    </source>
</evidence>
<dbReference type="PROSITE" id="PS50850">
    <property type="entry name" value="MFS"/>
    <property type="match status" value="1"/>
</dbReference>
<keyword evidence="4 6" id="KW-1133">Transmembrane helix</keyword>
<dbReference type="GO" id="GO:0022857">
    <property type="term" value="F:transmembrane transporter activity"/>
    <property type="evidence" value="ECO:0007669"/>
    <property type="project" value="InterPro"/>
</dbReference>
<comment type="caution">
    <text evidence="8">The sequence shown here is derived from an EMBL/GenBank/DDBJ whole genome shotgun (WGS) entry which is preliminary data.</text>
</comment>
<evidence type="ECO:0000256" key="5">
    <source>
        <dbReference type="ARBA" id="ARBA00023136"/>
    </source>
</evidence>
<dbReference type="EMBL" id="ACZI02000001">
    <property type="protein sequence ID" value="EFV11869.1"/>
    <property type="molecule type" value="Genomic_DNA"/>
</dbReference>
<evidence type="ECO:0000313" key="8">
    <source>
        <dbReference type="EMBL" id="EFV11869.1"/>
    </source>
</evidence>
<feature type="transmembrane region" description="Helical" evidence="6">
    <location>
        <begin position="293"/>
        <end position="312"/>
    </location>
</feature>
<keyword evidence="5 6" id="KW-0472">Membrane</keyword>
<evidence type="ECO:0000256" key="3">
    <source>
        <dbReference type="ARBA" id="ARBA00022692"/>
    </source>
</evidence>
<dbReference type="InterPro" id="IPR011701">
    <property type="entry name" value="MFS"/>
</dbReference>
<feature type="transmembrane region" description="Helical" evidence="6">
    <location>
        <begin position="443"/>
        <end position="463"/>
    </location>
</feature>
<feature type="transmembrane region" description="Helical" evidence="6">
    <location>
        <begin position="183"/>
        <end position="202"/>
    </location>
</feature>
<dbReference type="InterPro" id="IPR020846">
    <property type="entry name" value="MFS_dom"/>
</dbReference>
<keyword evidence="2" id="KW-0813">Transport</keyword>
<evidence type="ECO:0000256" key="6">
    <source>
        <dbReference type="SAM" id="Phobius"/>
    </source>
</evidence>
<dbReference type="Gene3D" id="1.20.1250.20">
    <property type="entry name" value="MFS general substrate transporter like domains"/>
    <property type="match status" value="2"/>
</dbReference>
<feature type="transmembrane region" description="Helical" evidence="6">
    <location>
        <begin position="145"/>
        <end position="171"/>
    </location>
</feature>
<evidence type="ECO:0000256" key="1">
    <source>
        <dbReference type="ARBA" id="ARBA00004429"/>
    </source>
</evidence>
<feature type="transmembrane region" description="Helical" evidence="6">
    <location>
        <begin position="214"/>
        <end position="234"/>
    </location>
</feature>
<dbReference type="SUPFAM" id="SSF103473">
    <property type="entry name" value="MFS general substrate transporter"/>
    <property type="match status" value="1"/>
</dbReference>
<accession>E5XV33</accession>
<comment type="subcellular location">
    <subcellularLocation>
        <location evidence="1">Cell inner membrane</location>
        <topology evidence="1">Multi-pass membrane protein</topology>
    </subcellularLocation>
</comment>
<dbReference type="InterPro" id="IPR036259">
    <property type="entry name" value="MFS_trans_sf"/>
</dbReference>
<dbReference type="PANTHER" id="PTHR23501:SF191">
    <property type="entry name" value="VACUOLAR BASIC AMINO ACID TRANSPORTER 4"/>
    <property type="match status" value="1"/>
</dbReference>
<gene>
    <name evidence="8" type="ORF">HMPREF9336_03355</name>
</gene>
<proteinExistence type="predicted"/>
<evidence type="ECO:0000259" key="7">
    <source>
        <dbReference type="PROSITE" id="PS50850"/>
    </source>
</evidence>
<dbReference type="Pfam" id="PF07690">
    <property type="entry name" value="MFS_1"/>
    <property type="match status" value="1"/>
</dbReference>
<dbReference type="HOGENOM" id="CLU_000960_2_5_11"/>